<dbReference type="InterPro" id="IPR050600">
    <property type="entry name" value="SETD3_SETD6_MTase"/>
</dbReference>
<evidence type="ECO:0000313" key="4">
    <source>
        <dbReference type="Proteomes" id="UP000501346"/>
    </source>
</evidence>
<evidence type="ECO:0000259" key="2">
    <source>
        <dbReference type="PROSITE" id="PS50280"/>
    </source>
</evidence>
<keyword evidence="1 3" id="KW-0808">Transferase</keyword>
<dbReference type="PANTHER" id="PTHR13271:SF147">
    <property type="entry name" value="PROTEIN-LYSINE N-METHYLTRANSFERASE EFM1-RELATED"/>
    <property type="match status" value="1"/>
</dbReference>
<organism evidence="3 4">
    <name type="scientific">Saccharomyces pastorianus</name>
    <name type="common">Lager yeast</name>
    <name type="synonym">Saccharomyces cerevisiae x Saccharomyces eubayanus</name>
    <dbReference type="NCBI Taxonomy" id="27292"/>
    <lineage>
        <taxon>Eukaryota</taxon>
        <taxon>Fungi</taxon>
        <taxon>Dikarya</taxon>
        <taxon>Ascomycota</taxon>
        <taxon>Saccharomycotina</taxon>
        <taxon>Saccharomycetes</taxon>
        <taxon>Saccharomycetales</taxon>
        <taxon>Saccharomycetaceae</taxon>
        <taxon>Saccharomyces</taxon>
    </lineage>
</organism>
<dbReference type="PROSITE" id="PS50280">
    <property type="entry name" value="SET"/>
    <property type="match status" value="1"/>
</dbReference>
<comment type="subcellular location">
    <subcellularLocation>
        <location evidence="1">Cytoplasm</location>
    </subcellularLocation>
</comment>
<dbReference type="Gene3D" id="3.90.1410.10">
    <property type="entry name" value="set domain protein methyltransferase, domain 1"/>
    <property type="match status" value="1"/>
</dbReference>
<dbReference type="OrthoDB" id="42889at2759"/>
<dbReference type="InterPro" id="IPR017119">
    <property type="entry name" value="Efm1/Rkm1"/>
</dbReference>
<dbReference type="PANTHER" id="PTHR13271">
    <property type="entry name" value="UNCHARACTERIZED PUTATIVE METHYLTRANSFERASE"/>
    <property type="match status" value="1"/>
</dbReference>
<accession>A0A6C1E1Z0</accession>
<dbReference type="InterPro" id="IPR046341">
    <property type="entry name" value="SET_dom_sf"/>
</dbReference>
<comment type="similarity">
    <text evidence="1">Belongs to the class V-like SAM-binding methyltransferase superfamily. RKM1 family.</text>
</comment>
<comment type="function">
    <text evidence="1">S-adenosyl-L-methionine-dependent protein-lysine N-methyltransferase.</text>
</comment>
<dbReference type="GO" id="GO:0005737">
    <property type="term" value="C:cytoplasm"/>
    <property type="evidence" value="ECO:0007669"/>
    <property type="project" value="UniProtKB-SubCell"/>
</dbReference>
<dbReference type="SUPFAM" id="SSF82199">
    <property type="entry name" value="SET domain"/>
    <property type="match status" value="1"/>
</dbReference>
<dbReference type="Proteomes" id="UP000501346">
    <property type="component" value="Chromosome ScXVI"/>
</dbReference>
<dbReference type="PIRSF" id="PIRSF037136">
    <property type="entry name" value="Ribosomal_Lys-mtfrase-1"/>
    <property type="match status" value="1"/>
</dbReference>
<dbReference type="InterPro" id="IPR001214">
    <property type="entry name" value="SET_dom"/>
</dbReference>
<protein>
    <recommendedName>
        <fullName evidence="1">Protein-lysine N-methyltransferase</fullName>
    </recommendedName>
</protein>
<keyword evidence="1" id="KW-0949">S-adenosyl-L-methionine</keyword>
<evidence type="ECO:0000256" key="1">
    <source>
        <dbReference type="PIRNR" id="PIRNR037136"/>
    </source>
</evidence>
<dbReference type="GO" id="GO:0032259">
    <property type="term" value="P:methylation"/>
    <property type="evidence" value="ECO:0007669"/>
    <property type="project" value="UniProtKB-UniRule"/>
</dbReference>
<reference evidence="3 4" key="1">
    <citation type="journal article" date="2019" name="BMC Genomics">
        <title>Chromosome level assembly and comparative genome analysis confirm lager-brewing yeasts originated from a single hybridization.</title>
        <authorList>
            <person name="Salazar A.N."/>
            <person name="Gorter de Vries A.R."/>
            <person name="van den Broek M."/>
            <person name="Brouwers N."/>
            <person name="de la Torre Cortes P."/>
            <person name="Kuijpers N.G.A."/>
            <person name="Daran J.G."/>
            <person name="Abeel T."/>
        </authorList>
    </citation>
    <scope>NUCLEOTIDE SEQUENCE [LARGE SCALE GENOMIC DNA]</scope>
    <source>
        <strain evidence="3 4">CBS 1483</strain>
    </source>
</reference>
<proteinExistence type="inferred from homology"/>
<sequence>MSSDALKALLQWGASFGVIVPEELKFLYTDLKGIICVCEKDIDNPSIKIPPEIVISRNLPMKFFGLSESTKNINGWLKLFFAKIKFDRDNDTIVDNVRVNDKFKPYLDALPSRLNSPLVWNPSELKRLSSTNLGNSIHEKFEGIFKEWFELVSSSDMFDLERVADDVQTFHNLDELTYEALYEKILKITELQRPTIWYSFPAFLWSHLIFISRAFPEYVLNRNCPDNSIVLLPIVDLLNHDYRSKVKWYPENGWFCYEKIGTASQSRELSNNYGGKGNEELLSGYGFVLEDNIFDSVALKVKLPLDVVSTILETEPSLKLPLLSDYTTYAFENKDCVQQEKKATRSATDYINGVTYFINIQNEQCLEPLLDLFTYLSKAEEEDLHDLRARLQGIQMLRNALQSKLNSITGPPATDDSYAIDPYRVYCADVYTKGQKQILKEALTRLKKLEKTMLSENKHQLLTMSKILKNDPAFAETELPSLFSNEDGEEVIFESTYDLLILWILLKTKKNSYPTKYEWVGQQYTNFKQTAYISDDAKAFHTAYFEKQDDVDLAEVDHAIQFVVDNSFTRTSSTTEETILVRK</sequence>
<feature type="domain" description="SET" evidence="2">
    <location>
        <begin position="22"/>
        <end position="274"/>
    </location>
</feature>
<dbReference type="GO" id="GO:0016279">
    <property type="term" value="F:protein-lysine N-methyltransferase activity"/>
    <property type="evidence" value="ECO:0007669"/>
    <property type="project" value="UniProtKB-UniRule"/>
</dbReference>
<gene>
    <name evidence="3" type="primary">RKM1_1</name>
    <name evidence="3" type="ORF">GRS66_005208</name>
</gene>
<dbReference type="GO" id="GO:0005634">
    <property type="term" value="C:nucleus"/>
    <property type="evidence" value="ECO:0007669"/>
    <property type="project" value="TreeGrafter"/>
</dbReference>
<dbReference type="AlphaFoldDB" id="A0A6C1E1Z0"/>
<keyword evidence="1" id="KW-0963">Cytoplasm</keyword>
<name>A0A6C1E1Z0_SACPS</name>
<keyword evidence="4" id="KW-1185">Reference proteome</keyword>
<dbReference type="EMBL" id="CP048997">
    <property type="protein sequence ID" value="QID82777.1"/>
    <property type="molecule type" value="Genomic_DNA"/>
</dbReference>
<evidence type="ECO:0000313" key="3">
    <source>
        <dbReference type="EMBL" id="QID82777.1"/>
    </source>
</evidence>
<keyword evidence="1 3" id="KW-0489">Methyltransferase</keyword>